<evidence type="ECO:0000256" key="2">
    <source>
        <dbReference type="SAM" id="SignalP"/>
    </source>
</evidence>
<accession>A0A845BDZ2</accession>
<dbReference type="Proteomes" id="UP000460715">
    <property type="component" value="Unassembled WGS sequence"/>
</dbReference>
<dbReference type="PANTHER" id="PTHR42928">
    <property type="entry name" value="TRICARBOXYLATE-BINDING PROTEIN"/>
    <property type="match status" value="1"/>
</dbReference>
<dbReference type="SUPFAM" id="SSF53850">
    <property type="entry name" value="Periplasmic binding protein-like II"/>
    <property type="match status" value="1"/>
</dbReference>
<dbReference type="Gene3D" id="3.40.190.10">
    <property type="entry name" value="Periplasmic binding protein-like II"/>
    <property type="match status" value="1"/>
</dbReference>
<evidence type="ECO:0000256" key="1">
    <source>
        <dbReference type="ARBA" id="ARBA00006987"/>
    </source>
</evidence>
<dbReference type="Pfam" id="PF03401">
    <property type="entry name" value="TctC"/>
    <property type="match status" value="1"/>
</dbReference>
<proteinExistence type="inferred from homology"/>
<organism evidence="3 4">
    <name type="scientific">Teichococcus coralli</name>
    <dbReference type="NCBI Taxonomy" id="2545983"/>
    <lineage>
        <taxon>Bacteria</taxon>
        <taxon>Pseudomonadati</taxon>
        <taxon>Pseudomonadota</taxon>
        <taxon>Alphaproteobacteria</taxon>
        <taxon>Acetobacterales</taxon>
        <taxon>Roseomonadaceae</taxon>
        <taxon>Roseomonas</taxon>
    </lineage>
</organism>
<evidence type="ECO:0000313" key="4">
    <source>
        <dbReference type="Proteomes" id="UP000460715"/>
    </source>
</evidence>
<keyword evidence="4" id="KW-1185">Reference proteome</keyword>
<dbReference type="Gene3D" id="3.40.190.150">
    <property type="entry name" value="Bordetella uptake gene, domain 1"/>
    <property type="match status" value="1"/>
</dbReference>
<dbReference type="InterPro" id="IPR006311">
    <property type="entry name" value="TAT_signal"/>
</dbReference>
<comment type="similarity">
    <text evidence="1">Belongs to the UPF0065 (bug) family.</text>
</comment>
<dbReference type="PROSITE" id="PS51318">
    <property type="entry name" value="TAT"/>
    <property type="match status" value="1"/>
</dbReference>
<keyword evidence="2" id="KW-0732">Signal</keyword>
<dbReference type="EMBL" id="SNVJ01000016">
    <property type="protein sequence ID" value="MXP64978.1"/>
    <property type="molecule type" value="Genomic_DNA"/>
</dbReference>
<dbReference type="PANTHER" id="PTHR42928:SF5">
    <property type="entry name" value="BLR1237 PROTEIN"/>
    <property type="match status" value="1"/>
</dbReference>
<dbReference type="InterPro" id="IPR042100">
    <property type="entry name" value="Bug_dom1"/>
</dbReference>
<evidence type="ECO:0000313" key="3">
    <source>
        <dbReference type="EMBL" id="MXP64978.1"/>
    </source>
</evidence>
<sequence>MSMTIPFRRRALLAGLAGAPAAPAYPRSAQAKAAWPDQAIRLIVPYTPGGSNDAIARPVADGLQGPLGQPVVVENKPGAASTIGAGYVANAAPDGYTLLLASSSFATSSIVHKTPYDALRSFEPVARICTAPMLIVTKPKGGFPDMKALVAAAKAHPGRLQYGTAGLGGIGHFTMEAFNDAAGIKMEVVPYSGISPAQADLLAGRIDFLITTMASVSNLVSSNQVPVIACMGEQRMAFAPEVPTAREATGIDFAVEVWWGILAPKGVPQPIRQRLNREINAFIRTPGYQRFLEIEGARPAPTDLDDFARFMQRDVDRWKHVADVANIVAG</sequence>
<comment type="caution">
    <text evidence="3">The sequence shown here is derived from an EMBL/GenBank/DDBJ whole genome shotgun (WGS) entry which is preliminary data.</text>
</comment>
<feature type="signal peptide" evidence="2">
    <location>
        <begin position="1"/>
        <end position="24"/>
    </location>
</feature>
<name>A0A845BDZ2_9PROT</name>
<reference evidence="3 4" key="1">
    <citation type="submission" date="2019-03" db="EMBL/GenBank/DDBJ databases">
        <title>Roseomonas sp. a novel Roseomonas species isolated from Sea whip Gorgonian.</title>
        <authorList>
            <person name="Li F."/>
            <person name="Pan X."/>
            <person name="Huang S."/>
            <person name="Li Z."/>
            <person name="Meng B."/>
        </authorList>
    </citation>
    <scope>NUCLEOTIDE SEQUENCE [LARGE SCALE GENOMIC DNA]</scope>
    <source>
        <strain evidence="3 4">M0104</strain>
    </source>
</reference>
<dbReference type="InterPro" id="IPR005064">
    <property type="entry name" value="BUG"/>
</dbReference>
<protein>
    <submittedName>
        <fullName evidence="3">Tripartite tricarboxylate transporter substrate binding protein</fullName>
    </submittedName>
</protein>
<dbReference type="AlphaFoldDB" id="A0A845BDZ2"/>
<dbReference type="PIRSF" id="PIRSF017082">
    <property type="entry name" value="YflP"/>
    <property type="match status" value="1"/>
</dbReference>
<feature type="chain" id="PRO_5032836912" evidence="2">
    <location>
        <begin position="25"/>
        <end position="330"/>
    </location>
</feature>
<dbReference type="CDD" id="cd07012">
    <property type="entry name" value="PBP2_Bug_TTT"/>
    <property type="match status" value="1"/>
</dbReference>
<gene>
    <name evidence="3" type="ORF">E0493_16640</name>
</gene>